<feature type="compositionally biased region" description="Low complexity" evidence="1">
    <location>
        <begin position="204"/>
        <end position="217"/>
    </location>
</feature>
<dbReference type="AlphaFoldDB" id="A0A8H4LRG3"/>
<feature type="region of interest" description="Disordered" evidence="1">
    <location>
        <begin position="419"/>
        <end position="441"/>
    </location>
</feature>
<dbReference type="Proteomes" id="UP000557566">
    <property type="component" value="Unassembled WGS sequence"/>
</dbReference>
<organism evidence="2 3">
    <name type="scientific">Ophiocordyceps sinensis</name>
    <dbReference type="NCBI Taxonomy" id="72228"/>
    <lineage>
        <taxon>Eukaryota</taxon>
        <taxon>Fungi</taxon>
        <taxon>Dikarya</taxon>
        <taxon>Ascomycota</taxon>
        <taxon>Pezizomycotina</taxon>
        <taxon>Sordariomycetes</taxon>
        <taxon>Hypocreomycetidae</taxon>
        <taxon>Hypocreales</taxon>
        <taxon>Ophiocordycipitaceae</taxon>
        <taxon>Ophiocordyceps</taxon>
    </lineage>
</organism>
<feature type="region of interest" description="Disordered" evidence="1">
    <location>
        <begin position="328"/>
        <end position="402"/>
    </location>
</feature>
<dbReference type="EMBL" id="JAAVMX010000011">
    <property type="protein sequence ID" value="KAF4504363.1"/>
    <property type="molecule type" value="Genomic_DNA"/>
</dbReference>
<feature type="compositionally biased region" description="Basic and acidic residues" evidence="1">
    <location>
        <begin position="328"/>
        <end position="380"/>
    </location>
</feature>
<feature type="region of interest" description="Disordered" evidence="1">
    <location>
        <begin position="1"/>
        <end position="25"/>
    </location>
</feature>
<name>A0A8H4LRG3_9HYPO</name>
<sequence length="477" mass="50907">MTSLQLRPSTLGHQGGGSAKLTKPRGRIVVKPLLKKLHSHSDRESLDLDRGWDDQPSLEHLQHGPYDAPPVSPHYTCYASSSSARSPRDVSFSLSPSDFGGAVASAVGGAPGGVVAGGGRPPSFSHARSASAASHASIATTNSGGGRNGGSFIHPFQQTPQTSLSYAHSRASLDVVARDCSPTITEDDGDFDPHASFHSVSTSAARQPAHQLQQQSQQHCRSSLASRRASSVSDGNHTLLVVASRSLSDSVQRLASCSADQSRSELQISAGASLIDSPLSTTAPPATAISSPQSTTAAPSCSSSIGPMSPIRSSVDMGGFRLRSRSELDAVSRQDQVREARRKFEAKERAKEERYAREQDRKRERACSKEAQRLEREQARLGRTSHASLSSRPTSSGPRRRMVAGGIGLGLVEADEKSACSGRADDSPSLGQVPRARADNVEFKSSKRTKTAKHKTVSVWTALMLWLRTRLLKLGRH</sequence>
<evidence type="ECO:0000313" key="3">
    <source>
        <dbReference type="Proteomes" id="UP000557566"/>
    </source>
</evidence>
<proteinExistence type="predicted"/>
<feature type="region of interest" description="Disordered" evidence="1">
    <location>
        <begin position="184"/>
        <end position="217"/>
    </location>
</feature>
<feature type="compositionally biased region" description="Polar residues" evidence="1">
    <location>
        <begin position="1"/>
        <end position="12"/>
    </location>
</feature>
<feature type="compositionally biased region" description="Polar residues" evidence="1">
    <location>
        <begin position="278"/>
        <end position="306"/>
    </location>
</feature>
<feature type="compositionally biased region" description="Basic and acidic residues" evidence="1">
    <location>
        <begin position="39"/>
        <end position="53"/>
    </location>
</feature>
<feature type="region of interest" description="Disordered" evidence="1">
    <location>
        <begin position="39"/>
        <end position="67"/>
    </location>
</feature>
<comment type="caution">
    <text evidence="2">The sequence shown here is derived from an EMBL/GenBank/DDBJ whole genome shotgun (WGS) entry which is preliminary data.</text>
</comment>
<feature type="region of interest" description="Disordered" evidence="1">
    <location>
        <begin position="277"/>
        <end position="316"/>
    </location>
</feature>
<protein>
    <submittedName>
        <fullName evidence="2">Uncharacterized protein</fullName>
    </submittedName>
</protein>
<dbReference type="OrthoDB" id="5377213at2759"/>
<evidence type="ECO:0000256" key="1">
    <source>
        <dbReference type="SAM" id="MobiDB-lite"/>
    </source>
</evidence>
<reference evidence="2 3" key="1">
    <citation type="journal article" date="2020" name="Genome Biol. Evol.">
        <title>A new high-quality draft genome assembly of the Chinese cordyceps Ophiocordyceps sinensis.</title>
        <authorList>
            <person name="Shu R."/>
            <person name="Zhang J."/>
            <person name="Meng Q."/>
            <person name="Zhang H."/>
            <person name="Zhou G."/>
            <person name="Li M."/>
            <person name="Wu P."/>
            <person name="Zhao Y."/>
            <person name="Chen C."/>
            <person name="Qin Q."/>
        </authorList>
    </citation>
    <scope>NUCLEOTIDE SEQUENCE [LARGE SCALE GENOMIC DNA]</scope>
    <source>
        <strain evidence="2 3">IOZ07</strain>
    </source>
</reference>
<gene>
    <name evidence="2" type="ORF">G6O67_008521</name>
</gene>
<feature type="compositionally biased region" description="Low complexity" evidence="1">
    <location>
        <begin position="388"/>
        <end position="397"/>
    </location>
</feature>
<feature type="compositionally biased region" description="Low complexity" evidence="1">
    <location>
        <begin position="123"/>
        <end position="142"/>
    </location>
</feature>
<feature type="region of interest" description="Disordered" evidence="1">
    <location>
        <begin position="117"/>
        <end position="157"/>
    </location>
</feature>
<evidence type="ECO:0000313" key="2">
    <source>
        <dbReference type="EMBL" id="KAF4504363.1"/>
    </source>
</evidence>
<accession>A0A8H4LRG3</accession>
<keyword evidence="3" id="KW-1185">Reference proteome</keyword>